<dbReference type="EMBL" id="FOPJ01000018">
    <property type="protein sequence ID" value="SFG84581.1"/>
    <property type="molecule type" value="Genomic_DNA"/>
</dbReference>
<keyword evidence="6 7" id="KW-0472">Membrane</keyword>
<dbReference type="InterPro" id="IPR032808">
    <property type="entry name" value="DoxX"/>
</dbReference>
<feature type="transmembrane region" description="Helical" evidence="7">
    <location>
        <begin position="12"/>
        <end position="29"/>
    </location>
</feature>
<proteinExistence type="inferred from homology"/>
<evidence type="ECO:0000313" key="9">
    <source>
        <dbReference type="Proteomes" id="UP000199065"/>
    </source>
</evidence>
<keyword evidence="5 7" id="KW-1133">Transmembrane helix</keyword>
<protein>
    <submittedName>
        <fullName evidence="8">Putative oxidoreductase</fullName>
    </submittedName>
</protein>
<organism evidence="8 9">
    <name type="scientific">Corynebacterium spheniscorum</name>
    <dbReference type="NCBI Taxonomy" id="185761"/>
    <lineage>
        <taxon>Bacteria</taxon>
        <taxon>Bacillati</taxon>
        <taxon>Actinomycetota</taxon>
        <taxon>Actinomycetes</taxon>
        <taxon>Mycobacteriales</taxon>
        <taxon>Corynebacteriaceae</taxon>
        <taxon>Corynebacterium</taxon>
    </lineage>
</organism>
<evidence type="ECO:0000256" key="5">
    <source>
        <dbReference type="ARBA" id="ARBA00022989"/>
    </source>
</evidence>
<keyword evidence="3" id="KW-1003">Cell membrane</keyword>
<keyword evidence="9" id="KW-1185">Reference proteome</keyword>
<feature type="transmembrane region" description="Helical" evidence="7">
    <location>
        <begin position="68"/>
        <end position="93"/>
    </location>
</feature>
<dbReference type="STRING" id="185761.SAMN05660282_02141"/>
<evidence type="ECO:0000256" key="3">
    <source>
        <dbReference type="ARBA" id="ARBA00022475"/>
    </source>
</evidence>
<evidence type="ECO:0000256" key="2">
    <source>
        <dbReference type="ARBA" id="ARBA00006679"/>
    </source>
</evidence>
<dbReference type="Pfam" id="PF07681">
    <property type="entry name" value="DoxX"/>
    <property type="match status" value="1"/>
</dbReference>
<keyword evidence="4 7" id="KW-0812">Transmembrane</keyword>
<dbReference type="GO" id="GO:0005886">
    <property type="term" value="C:plasma membrane"/>
    <property type="evidence" value="ECO:0007669"/>
    <property type="project" value="UniProtKB-SubCell"/>
</dbReference>
<accession>A0A1I2VBS3</accession>
<dbReference type="PANTHER" id="PTHR33452">
    <property type="entry name" value="OXIDOREDUCTASE CATD-RELATED"/>
    <property type="match status" value="1"/>
</dbReference>
<reference evidence="8 9" key="1">
    <citation type="submission" date="2016-10" db="EMBL/GenBank/DDBJ databases">
        <authorList>
            <person name="de Groot N.N."/>
        </authorList>
    </citation>
    <scope>NUCLEOTIDE SEQUENCE [LARGE SCALE GENOMIC DNA]</scope>
    <source>
        <strain>J11</strain>
        <strain evidence="9">PG 39</strain>
    </source>
</reference>
<dbReference type="PANTHER" id="PTHR33452:SF1">
    <property type="entry name" value="INNER MEMBRANE PROTEIN YPHA-RELATED"/>
    <property type="match status" value="1"/>
</dbReference>
<gene>
    <name evidence="8" type="ORF">SAMN05660282_02141</name>
</gene>
<dbReference type="InterPro" id="IPR051907">
    <property type="entry name" value="DoxX-like_oxidoreductase"/>
</dbReference>
<comment type="similarity">
    <text evidence="2">Belongs to the DoxX family.</text>
</comment>
<dbReference type="Proteomes" id="UP000199065">
    <property type="component" value="Unassembled WGS sequence"/>
</dbReference>
<evidence type="ECO:0000256" key="6">
    <source>
        <dbReference type="ARBA" id="ARBA00023136"/>
    </source>
</evidence>
<evidence type="ECO:0000256" key="7">
    <source>
        <dbReference type="SAM" id="Phobius"/>
    </source>
</evidence>
<comment type="subcellular location">
    <subcellularLocation>
        <location evidence="1">Cell membrane</location>
        <topology evidence="1">Multi-pass membrane protein</topology>
    </subcellularLocation>
</comment>
<evidence type="ECO:0000256" key="4">
    <source>
        <dbReference type="ARBA" id="ARBA00022692"/>
    </source>
</evidence>
<feature type="transmembrane region" description="Helical" evidence="7">
    <location>
        <begin position="113"/>
        <end position="132"/>
    </location>
</feature>
<evidence type="ECO:0000313" key="8">
    <source>
        <dbReference type="EMBL" id="SFG84581.1"/>
    </source>
</evidence>
<name>A0A1I2VBS3_9CORY</name>
<evidence type="ECO:0000256" key="1">
    <source>
        <dbReference type="ARBA" id="ARBA00004651"/>
    </source>
</evidence>
<sequence>MHMDKPVVRDGALLIVRIVLGVIFIAHSWDRFAITGITETTGRFSAANVPQPKLTSWIVAIAEGAGGALLIVGLLTTFVAGALMLMVALGLYFVHLDQGIFIDSTHMGMEYPLVMLCALLIIVVFGSGRASVDGVLVRAEL</sequence>
<dbReference type="AlphaFoldDB" id="A0A1I2VBS3"/>